<organism evidence="1 2">
    <name type="scientific">Diphasiastrum complanatum</name>
    <name type="common">Issler's clubmoss</name>
    <name type="synonym">Lycopodium complanatum</name>
    <dbReference type="NCBI Taxonomy" id="34168"/>
    <lineage>
        <taxon>Eukaryota</taxon>
        <taxon>Viridiplantae</taxon>
        <taxon>Streptophyta</taxon>
        <taxon>Embryophyta</taxon>
        <taxon>Tracheophyta</taxon>
        <taxon>Lycopodiopsida</taxon>
        <taxon>Lycopodiales</taxon>
        <taxon>Lycopodiaceae</taxon>
        <taxon>Lycopodioideae</taxon>
        <taxon>Diphasiastrum</taxon>
    </lineage>
</organism>
<protein>
    <submittedName>
        <fullName evidence="1">Uncharacterized protein</fullName>
    </submittedName>
</protein>
<dbReference type="Proteomes" id="UP001162992">
    <property type="component" value="Chromosome 5"/>
</dbReference>
<gene>
    <name evidence="1" type="ORF">O6H91_05G103400</name>
</gene>
<sequence length="254" mass="28104">MAAVVRESDKDAKNLCKNQGTKSEMRFRSMNRTMQDLSRLIALELSEEEPPKGSSHTNKGLSSNRQRLSLKKDVCDSGSDSSVSAQRRQKWERTGSKEILHLSHKSLAGFVNSLEAVGIITMEDVIEELLQEEIFDETDEYIDVHDKIKINMLLPEANSPSNPPTTTSVSSTSSLEKRSLKTSSVPSPQHSLATNSLLSPEKQVTGPKPPLPHTNTLPFSALTSLGSQNQHIGSPIVSVNYGRNMWQLYFILLS</sequence>
<evidence type="ECO:0000313" key="1">
    <source>
        <dbReference type="EMBL" id="KAJ7556899.1"/>
    </source>
</evidence>
<accession>A0ACC2DRQ8</accession>
<evidence type="ECO:0000313" key="2">
    <source>
        <dbReference type="Proteomes" id="UP001162992"/>
    </source>
</evidence>
<proteinExistence type="predicted"/>
<reference evidence="2" key="1">
    <citation type="journal article" date="2024" name="Proc. Natl. Acad. Sci. U.S.A.">
        <title>Extraordinary preservation of gene collinearity over three hundred million years revealed in homosporous lycophytes.</title>
        <authorList>
            <person name="Li C."/>
            <person name="Wickell D."/>
            <person name="Kuo L.Y."/>
            <person name="Chen X."/>
            <person name="Nie B."/>
            <person name="Liao X."/>
            <person name="Peng D."/>
            <person name="Ji J."/>
            <person name="Jenkins J."/>
            <person name="Williams M."/>
            <person name="Shu S."/>
            <person name="Plott C."/>
            <person name="Barry K."/>
            <person name="Rajasekar S."/>
            <person name="Grimwood J."/>
            <person name="Han X."/>
            <person name="Sun S."/>
            <person name="Hou Z."/>
            <person name="He W."/>
            <person name="Dai G."/>
            <person name="Sun C."/>
            <person name="Schmutz J."/>
            <person name="Leebens-Mack J.H."/>
            <person name="Li F.W."/>
            <person name="Wang L."/>
        </authorList>
    </citation>
    <scope>NUCLEOTIDE SEQUENCE [LARGE SCALE GENOMIC DNA]</scope>
    <source>
        <strain evidence="2">cv. PW_Plant_1</strain>
    </source>
</reference>
<keyword evidence="2" id="KW-1185">Reference proteome</keyword>
<dbReference type="EMBL" id="CM055096">
    <property type="protein sequence ID" value="KAJ7556899.1"/>
    <property type="molecule type" value="Genomic_DNA"/>
</dbReference>
<comment type="caution">
    <text evidence="1">The sequence shown here is derived from an EMBL/GenBank/DDBJ whole genome shotgun (WGS) entry which is preliminary data.</text>
</comment>
<name>A0ACC2DRQ8_DIPCM</name>